<name>A0A0K0FTU7_STRVS</name>
<reference evidence="1" key="1">
    <citation type="submission" date="2014-07" db="EMBL/GenBank/DDBJ databases">
        <authorList>
            <person name="Martin A.A"/>
            <person name="De Silva N."/>
        </authorList>
    </citation>
    <scope>NUCLEOTIDE SEQUENCE</scope>
</reference>
<sequence length="178" mass="19974">MHIKVYGLFNNKKWVLFNSLCVSLNINVLHTKAYNNILALGIFCCKEYEEIYLNIDDVKSKGKKRAIADERIENGGSHHRKRIKANRKITIDGRRLLDGITATGQKNKRGSDVSSDGDIVDENNSLRLTSDTLKENSIHKSCHLSQSHSLGAARCIDGMRSQGTITANKYGILMEKIQ</sequence>
<dbReference type="Proteomes" id="UP000035680">
    <property type="component" value="Unassembled WGS sequence"/>
</dbReference>
<reference evidence="2" key="2">
    <citation type="submission" date="2015-08" db="UniProtKB">
        <authorList>
            <consortium name="WormBaseParasite"/>
        </authorList>
    </citation>
    <scope>IDENTIFICATION</scope>
</reference>
<dbReference type="WBParaSite" id="SVE_1575900.1">
    <property type="protein sequence ID" value="SVE_1575900.1"/>
    <property type="gene ID" value="SVE_1575900"/>
</dbReference>
<protein>
    <submittedName>
        <fullName evidence="2">Uncharacterized protein</fullName>
    </submittedName>
</protein>
<evidence type="ECO:0000313" key="1">
    <source>
        <dbReference type="Proteomes" id="UP000035680"/>
    </source>
</evidence>
<keyword evidence="1" id="KW-1185">Reference proteome</keyword>
<proteinExistence type="predicted"/>
<accession>A0A0K0FTU7</accession>
<evidence type="ECO:0000313" key="2">
    <source>
        <dbReference type="WBParaSite" id="SVE_1575900.1"/>
    </source>
</evidence>
<dbReference type="AlphaFoldDB" id="A0A0K0FTU7"/>
<organism evidence="1 2">
    <name type="scientific">Strongyloides venezuelensis</name>
    <name type="common">Threadworm</name>
    <dbReference type="NCBI Taxonomy" id="75913"/>
    <lineage>
        <taxon>Eukaryota</taxon>
        <taxon>Metazoa</taxon>
        <taxon>Ecdysozoa</taxon>
        <taxon>Nematoda</taxon>
        <taxon>Chromadorea</taxon>
        <taxon>Rhabditida</taxon>
        <taxon>Tylenchina</taxon>
        <taxon>Panagrolaimomorpha</taxon>
        <taxon>Strongyloidoidea</taxon>
        <taxon>Strongyloididae</taxon>
        <taxon>Strongyloides</taxon>
    </lineage>
</organism>